<keyword evidence="2" id="KW-1185">Reference proteome</keyword>
<dbReference type="InterPro" id="IPR012337">
    <property type="entry name" value="RNaseH-like_sf"/>
</dbReference>
<evidence type="ECO:0000313" key="2">
    <source>
        <dbReference type="Proteomes" id="UP001595711"/>
    </source>
</evidence>
<name>A0ABV7VHI6_9PROT</name>
<evidence type="ECO:0000313" key="1">
    <source>
        <dbReference type="EMBL" id="MFC3676227.1"/>
    </source>
</evidence>
<reference evidence="2" key="1">
    <citation type="journal article" date="2019" name="Int. J. Syst. Evol. Microbiol.">
        <title>The Global Catalogue of Microorganisms (GCM) 10K type strain sequencing project: providing services to taxonomists for standard genome sequencing and annotation.</title>
        <authorList>
            <consortium name="The Broad Institute Genomics Platform"/>
            <consortium name="The Broad Institute Genome Sequencing Center for Infectious Disease"/>
            <person name="Wu L."/>
            <person name="Ma J."/>
        </authorList>
    </citation>
    <scope>NUCLEOTIDE SEQUENCE [LARGE SCALE GENOMIC DNA]</scope>
    <source>
        <strain evidence="2">KCTC 42182</strain>
    </source>
</reference>
<accession>A0ABV7VHI6</accession>
<dbReference type="RefSeq" id="WP_379726441.1">
    <property type="nucleotide sequence ID" value="NZ_JBHRYJ010000002.1"/>
</dbReference>
<organism evidence="1 2">
    <name type="scientific">Ferrovibrio xuzhouensis</name>
    <dbReference type="NCBI Taxonomy" id="1576914"/>
    <lineage>
        <taxon>Bacteria</taxon>
        <taxon>Pseudomonadati</taxon>
        <taxon>Pseudomonadota</taxon>
        <taxon>Alphaproteobacteria</taxon>
        <taxon>Rhodospirillales</taxon>
        <taxon>Rhodospirillaceae</taxon>
        <taxon>Ferrovibrio</taxon>
    </lineage>
</organism>
<dbReference type="Proteomes" id="UP001595711">
    <property type="component" value="Unassembled WGS sequence"/>
</dbReference>
<dbReference type="SUPFAM" id="SSF53098">
    <property type="entry name" value="Ribonuclease H-like"/>
    <property type="match status" value="1"/>
</dbReference>
<proteinExistence type="predicted"/>
<gene>
    <name evidence="1" type="ORF">ACFOOQ_11780</name>
</gene>
<dbReference type="EMBL" id="JBHRYJ010000002">
    <property type="protein sequence ID" value="MFC3676227.1"/>
    <property type="molecule type" value="Genomic_DNA"/>
</dbReference>
<comment type="caution">
    <text evidence="1">The sequence shown here is derived from an EMBL/GenBank/DDBJ whole genome shotgun (WGS) entry which is preliminary data.</text>
</comment>
<dbReference type="Gene3D" id="3.30.420.10">
    <property type="entry name" value="Ribonuclease H-like superfamily/Ribonuclease H"/>
    <property type="match status" value="1"/>
</dbReference>
<sequence>MALQGLVFADIETSGLQYLSFPIEFGWAWIENDHVEARSILIKPTDEWMSWESGWSEEAEQVHGISLEQLLMTGVEPSDACEMLNRELREAEIAFDTGPSAHDARWLSILYKAASVEPSFALAKLSSDLLILGYAGMARVPDAVVLKLERLAPKVTHRAANDAAHWAWQRLALRMIGEAGIQNPDDVSGLVSSIAIKYR</sequence>
<protein>
    <submittedName>
        <fullName evidence="1">Uncharacterized protein</fullName>
    </submittedName>
</protein>
<dbReference type="InterPro" id="IPR036397">
    <property type="entry name" value="RNaseH_sf"/>
</dbReference>